<dbReference type="EMBL" id="GBXM01062130">
    <property type="protein sequence ID" value="JAH46447.1"/>
    <property type="molecule type" value="Transcribed_RNA"/>
</dbReference>
<evidence type="ECO:0000313" key="1">
    <source>
        <dbReference type="EMBL" id="JAH46447.1"/>
    </source>
</evidence>
<reference evidence="1" key="1">
    <citation type="submission" date="2014-11" db="EMBL/GenBank/DDBJ databases">
        <authorList>
            <person name="Amaro Gonzalez C."/>
        </authorList>
    </citation>
    <scope>NUCLEOTIDE SEQUENCE</scope>
</reference>
<accession>A0A0E9SYW6</accession>
<dbReference type="AlphaFoldDB" id="A0A0E9SYW6"/>
<proteinExistence type="predicted"/>
<sequence length="67" mass="7880">MTNLNKILHHKQYSEEPTATHHNKVVRCVAKSPSCQDLIYMINTQYFPKKNAMIFRVPFTFTELPLD</sequence>
<reference evidence="1" key="2">
    <citation type="journal article" date="2015" name="Fish Shellfish Immunol.">
        <title>Early steps in the European eel (Anguilla anguilla)-Vibrio vulnificus interaction in the gills: Role of the RtxA13 toxin.</title>
        <authorList>
            <person name="Callol A."/>
            <person name="Pajuelo D."/>
            <person name="Ebbesson L."/>
            <person name="Teles M."/>
            <person name="MacKenzie S."/>
            <person name="Amaro C."/>
        </authorList>
    </citation>
    <scope>NUCLEOTIDE SEQUENCE</scope>
</reference>
<organism evidence="1">
    <name type="scientific">Anguilla anguilla</name>
    <name type="common">European freshwater eel</name>
    <name type="synonym">Muraena anguilla</name>
    <dbReference type="NCBI Taxonomy" id="7936"/>
    <lineage>
        <taxon>Eukaryota</taxon>
        <taxon>Metazoa</taxon>
        <taxon>Chordata</taxon>
        <taxon>Craniata</taxon>
        <taxon>Vertebrata</taxon>
        <taxon>Euteleostomi</taxon>
        <taxon>Actinopterygii</taxon>
        <taxon>Neopterygii</taxon>
        <taxon>Teleostei</taxon>
        <taxon>Anguilliformes</taxon>
        <taxon>Anguillidae</taxon>
        <taxon>Anguilla</taxon>
    </lineage>
</organism>
<protein>
    <submittedName>
        <fullName evidence="1">Uncharacterized protein</fullName>
    </submittedName>
</protein>
<name>A0A0E9SYW6_ANGAN</name>